<feature type="transmembrane region" description="Helical" evidence="8">
    <location>
        <begin position="158"/>
        <end position="182"/>
    </location>
</feature>
<keyword evidence="5 8" id="KW-0812">Transmembrane</keyword>
<keyword evidence="4" id="KW-0808">Transferase</keyword>
<dbReference type="PANTHER" id="PTHR33908:SF11">
    <property type="entry name" value="MEMBRANE PROTEIN"/>
    <property type="match status" value="1"/>
</dbReference>
<dbReference type="GO" id="GO:0009103">
    <property type="term" value="P:lipopolysaccharide biosynthetic process"/>
    <property type="evidence" value="ECO:0007669"/>
    <property type="project" value="UniProtKB-ARBA"/>
</dbReference>
<dbReference type="OrthoDB" id="30193at74201"/>
<organism evidence="9 10">
    <name type="scientific">Opitutus terrae (strain DSM 11246 / JCM 15787 / PB90-1)</name>
    <dbReference type="NCBI Taxonomy" id="452637"/>
    <lineage>
        <taxon>Bacteria</taxon>
        <taxon>Pseudomonadati</taxon>
        <taxon>Verrucomicrobiota</taxon>
        <taxon>Opitutia</taxon>
        <taxon>Opitutales</taxon>
        <taxon>Opitutaceae</taxon>
        <taxon>Opitutus</taxon>
    </lineage>
</organism>
<keyword evidence="10" id="KW-1185">Reference proteome</keyword>
<dbReference type="eggNOG" id="COG5305">
    <property type="taxonomic scope" value="Bacteria"/>
</dbReference>
<feature type="transmembrane region" description="Helical" evidence="8">
    <location>
        <begin position="319"/>
        <end position="338"/>
    </location>
</feature>
<feature type="transmembrane region" description="Helical" evidence="8">
    <location>
        <begin position="194"/>
        <end position="214"/>
    </location>
</feature>
<dbReference type="AlphaFoldDB" id="B1ZW45"/>
<dbReference type="Proteomes" id="UP000007013">
    <property type="component" value="Chromosome"/>
</dbReference>
<proteinExistence type="predicted"/>
<evidence type="ECO:0000313" key="9">
    <source>
        <dbReference type="EMBL" id="ACB76059.1"/>
    </source>
</evidence>
<comment type="subcellular location">
    <subcellularLocation>
        <location evidence="1">Cell membrane</location>
        <topology evidence="1">Multi-pass membrane protein</topology>
    </subcellularLocation>
</comment>
<evidence type="ECO:0000256" key="8">
    <source>
        <dbReference type="SAM" id="Phobius"/>
    </source>
</evidence>
<evidence type="ECO:0008006" key="11">
    <source>
        <dbReference type="Google" id="ProtNLM"/>
    </source>
</evidence>
<dbReference type="GO" id="GO:0016763">
    <property type="term" value="F:pentosyltransferase activity"/>
    <property type="evidence" value="ECO:0007669"/>
    <property type="project" value="TreeGrafter"/>
</dbReference>
<dbReference type="GO" id="GO:0005886">
    <property type="term" value="C:plasma membrane"/>
    <property type="evidence" value="ECO:0007669"/>
    <property type="project" value="UniProtKB-SubCell"/>
</dbReference>
<dbReference type="EMBL" id="CP001032">
    <property type="protein sequence ID" value="ACB76059.1"/>
    <property type="molecule type" value="Genomic_DNA"/>
</dbReference>
<evidence type="ECO:0000256" key="1">
    <source>
        <dbReference type="ARBA" id="ARBA00004651"/>
    </source>
</evidence>
<keyword evidence="7 8" id="KW-0472">Membrane</keyword>
<protein>
    <recommendedName>
        <fullName evidence="11">Glycosyltransferase RgtA/B/C/D-like domain-containing protein</fullName>
    </recommendedName>
</protein>
<accession>B1ZW45</accession>
<gene>
    <name evidence="9" type="ordered locus">Oter_2778</name>
</gene>
<feature type="transmembrane region" description="Helical" evidence="8">
    <location>
        <begin position="262"/>
        <end position="282"/>
    </location>
</feature>
<evidence type="ECO:0000256" key="3">
    <source>
        <dbReference type="ARBA" id="ARBA00022676"/>
    </source>
</evidence>
<sequence length="513" mass="56352">MRVRDRSELRFSAPFQRWFAVVALYALALLLRVPDLDKSVWIDEAGSLAQATAPSFTETARAYDHPPLYFALLRAGTWFTDSIPLLRLLSVASGLALVAVSSTLRPSGVGLFAGLLVALSPEFAGNSQELRQYALLSACIAVTLRLSMANTVASKLRLLAVGVASVAVVATHLIGAFFIAAMATVQFVRCRDSWYRRLGILLPYVPAAGVAWLLKSVFLQQTDKAPSEWWVGSLSWSHISTAFSSITGWSSLRWLAAAVGRHISGAEPVLLFFFVSASVYLFWRLTRQGGRETWALLSVAVAYWALVIGYSMVAVNLVLPRLLLPGMIPLLWAIGLTCAKPQQFARINTAAILAVLLAVCAAVQWSWQTAWRPREDLRGLAAKLEHSCGPNTMVVLSAGLDFGVKLYWPGYNAVNPLILDLHAAPGNQLTEAYTTRGHPSNVLLVYRWDAYQQAHPTLLRAVRNTLQQSASDSAILWDKDYYFIERYTMSAQLSNSSFANDVMSSSVAHPARF</sequence>
<evidence type="ECO:0000256" key="4">
    <source>
        <dbReference type="ARBA" id="ARBA00022679"/>
    </source>
</evidence>
<evidence type="ECO:0000256" key="5">
    <source>
        <dbReference type="ARBA" id="ARBA00022692"/>
    </source>
</evidence>
<keyword evidence="6 8" id="KW-1133">Transmembrane helix</keyword>
<dbReference type="KEGG" id="ote:Oter_2778"/>
<reference evidence="9 10" key="1">
    <citation type="journal article" date="2011" name="J. Bacteriol.">
        <title>Genome sequence of the verrucomicrobium Opitutus terrae PB90-1, an abundant inhabitant of rice paddy soil ecosystems.</title>
        <authorList>
            <person name="van Passel M.W."/>
            <person name="Kant R."/>
            <person name="Palva A."/>
            <person name="Copeland A."/>
            <person name="Lucas S."/>
            <person name="Lapidus A."/>
            <person name="Glavina del Rio T."/>
            <person name="Pitluck S."/>
            <person name="Goltsman E."/>
            <person name="Clum A."/>
            <person name="Sun H."/>
            <person name="Schmutz J."/>
            <person name="Larimer F.W."/>
            <person name="Land M.L."/>
            <person name="Hauser L."/>
            <person name="Kyrpides N."/>
            <person name="Mikhailova N."/>
            <person name="Richardson P.P."/>
            <person name="Janssen P.H."/>
            <person name="de Vos W.M."/>
            <person name="Smidt H."/>
        </authorList>
    </citation>
    <scope>NUCLEOTIDE SEQUENCE [LARGE SCALE GENOMIC DNA]</scope>
    <source>
        <strain evidence="10">DSM 11246 / JCM 15787 / PB90-1</strain>
    </source>
</reference>
<evidence type="ECO:0000256" key="7">
    <source>
        <dbReference type="ARBA" id="ARBA00023136"/>
    </source>
</evidence>
<name>B1ZW45_OPITP</name>
<feature type="transmembrane region" description="Helical" evidence="8">
    <location>
        <begin position="350"/>
        <end position="367"/>
    </location>
</feature>
<dbReference type="InterPro" id="IPR050297">
    <property type="entry name" value="LipidA_mod_glycosyltrf_83"/>
</dbReference>
<dbReference type="HOGENOM" id="CLU_530843_0_0_0"/>
<evidence type="ECO:0000256" key="6">
    <source>
        <dbReference type="ARBA" id="ARBA00022989"/>
    </source>
</evidence>
<evidence type="ECO:0000256" key="2">
    <source>
        <dbReference type="ARBA" id="ARBA00022475"/>
    </source>
</evidence>
<feature type="transmembrane region" description="Helical" evidence="8">
    <location>
        <begin position="235"/>
        <end position="256"/>
    </location>
</feature>
<evidence type="ECO:0000313" key="10">
    <source>
        <dbReference type="Proteomes" id="UP000007013"/>
    </source>
</evidence>
<feature type="transmembrane region" description="Helical" evidence="8">
    <location>
        <begin position="294"/>
        <end position="313"/>
    </location>
</feature>
<keyword evidence="2" id="KW-1003">Cell membrane</keyword>
<dbReference type="PANTHER" id="PTHR33908">
    <property type="entry name" value="MANNOSYLTRANSFERASE YKCB-RELATED"/>
    <property type="match status" value="1"/>
</dbReference>
<keyword evidence="3" id="KW-0328">Glycosyltransferase</keyword>
<dbReference type="RefSeq" id="WP_012375594.1">
    <property type="nucleotide sequence ID" value="NC_010571.1"/>
</dbReference>